<reference evidence="1" key="1">
    <citation type="submission" date="2019-08" db="EMBL/GenBank/DDBJ databases">
        <authorList>
            <person name="Kucharzyk K."/>
            <person name="Murdoch R.W."/>
            <person name="Higgins S."/>
            <person name="Loffler F."/>
        </authorList>
    </citation>
    <scope>NUCLEOTIDE SEQUENCE</scope>
</reference>
<accession>A0A644W845</accession>
<name>A0A644W845_9ZZZZ</name>
<protein>
    <submittedName>
        <fullName evidence="1">Uncharacterized protein</fullName>
    </submittedName>
</protein>
<comment type="caution">
    <text evidence="1">The sequence shown here is derived from an EMBL/GenBank/DDBJ whole genome shotgun (WGS) entry which is preliminary data.</text>
</comment>
<proteinExistence type="predicted"/>
<organism evidence="1">
    <name type="scientific">bioreactor metagenome</name>
    <dbReference type="NCBI Taxonomy" id="1076179"/>
    <lineage>
        <taxon>unclassified sequences</taxon>
        <taxon>metagenomes</taxon>
        <taxon>ecological metagenomes</taxon>
    </lineage>
</organism>
<dbReference type="EMBL" id="VSSQ01000699">
    <property type="protein sequence ID" value="MPL99965.1"/>
    <property type="molecule type" value="Genomic_DNA"/>
</dbReference>
<dbReference type="AlphaFoldDB" id="A0A644W845"/>
<sequence>MLSKRFAIFPISVFIPILSISKIPLPFNTVVPINPWFFPFFESLETPTDSPVKSDSSIIIPELSINVPSAGILSPASNIIRSPIVTSIEFITFKTPSLITLQVGAANSFNASKDFSVLYSCTNPIIAFTTTIISIVIASAVSPIKPEITVAAINTQTIKSLN</sequence>
<evidence type="ECO:0000313" key="1">
    <source>
        <dbReference type="EMBL" id="MPL99965.1"/>
    </source>
</evidence>
<gene>
    <name evidence="1" type="ORF">SDC9_46187</name>
</gene>